<dbReference type="AlphaFoldDB" id="A0A9X2KUK0"/>
<gene>
    <name evidence="1" type="ORF">M6D89_13800</name>
</gene>
<reference evidence="1" key="2">
    <citation type="submission" date="2023-01" db="EMBL/GenBank/DDBJ databases">
        <title>Gilvimarinus xylanilyticus HB14 isolated from Caulerpa lentillifera aquaculture base in Hainan, China.</title>
        <authorList>
            <person name="Zhang Y.-J."/>
        </authorList>
    </citation>
    <scope>NUCLEOTIDE SEQUENCE</scope>
    <source>
        <strain evidence="1">HB14</strain>
    </source>
</reference>
<evidence type="ECO:0000313" key="2">
    <source>
        <dbReference type="Proteomes" id="UP001139319"/>
    </source>
</evidence>
<accession>A0A9X2KUK0</accession>
<sequence length="88" mass="9963">MNNKIEEIEHLIEGVCRSVSMSDAKDKITRLKFLAANLDANAYAKDKLSEAINHAINVSKNGSDKSRHTQLMYNSWSVFESIYNDTEV</sequence>
<keyword evidence="2" id="KW-1185">Reference proteome</keyword>
<organism evidence="1 2">
    <name type="scientific">Gilvimarinus xylanilyticus</name>
    <dbReference type="NCBI Taxonomy" id="2944139"/>
    <lineage>
        <taxon>Bacteria</taxon>
        <taxon>Pseudomonadati</taxon>
        <taxon>Pseudomonadota</taxon>
        <taxon>Gammaproteobacteria</taxon>
        <taxon>Cellvibrionales</taxon>
        <taxon>Cellvibrionaceae</taxon>
        <taxon>Gilvimarinus</taxon>
    </lineage>
</organism>
<dbReference type="Proteomes" id="UP001139319">
    <property type="component" value="Unassembled WGS sequence"/>
</dbReference>
<evidence type="ECO:0000313" key="1">
    <source>
        <dbReference type="EMBL" id="MCP8900374.1"/>
    </source>
</evidence>
<dbReference type="RefSeq" id="WP_253968667.1">
    <property type="nucleotide sequence ID" value="NZ_JAMFTH010000005.1"/>
</dbReference>
<name>A0A9X2KUK0_9GAMM</name>
<comment type="caution">
    <text evidence="1">The sequence shown here is derived from an EMBL/GenBank/DDBJ whole genome shotgun (WGS) entry which is preliminary data.</text>
</comment>
<dbReference type="EMBL" id="JAMFTH010000005">
    <property type="protein sequence ID" value="MCP8900374.1"/>
    <property type="molecule type" value="Genomic_DNA"/>
</dbReference>
<protein>
    <submittedName>
        <fullName evidence="1">Uncharacterized protein</fullName>
    </submittedName>
</protein>
<reference evidence="1" key="1">
    <citation type="submission" date="2022-05" db="EMBL/GenBank/DDBJ databases">
        <authorList>
            <person name="Sun H.-N."/>
        </authorList>
    </citation>
    <scope>NUCLEOTIDE SEQUENCE</scope>
    <source>
        <strain evidence="1">HB14</strain>
    </source>
</reference>
<proteinExistence type="predicted"/>